<dbReference type="GO" id="GO:0005886">
    <property type="term" value="C:plasma membrane"/>
    <property type="evidence" value="ECO:0007669"/>
    <property type="project" value="InterPro"/>
</dbReference>
<evidence type="ECO:0008006" key="13">
    <source>
        <dbReference type="Google" id="ProtNLM"/>
    </source>
</evidence>
<evidence type="ECO:0000256" key="9">
    <source>
        <dbReference type="ARBA" id="ARBA00023303"/>
    </source>
</evidence>
<feature type="non-terminal residue" evidence="11">
    <location>
        <position position="1"/>
    </location>
</feature>
<dbReference type="GO" id="GO:0070588">
    <property type="term" value="P:calcium ion transmembrane transport"/>
    <property type="evidence" value="ECO:0007669"/>
    <property type="project" value="TreeGrafter"/>
</dbReference>
<dbReference type="Gene3D" id="2.60.490.10">
    <property type="entry name" value="atp-gated p2x4 ion channel domain"/>
    <property type="match status" value="1"/>
</dbReference>
<evidence type="ECO:0000256" key="6">
    <source>
        <dbReference type="ARBA" id="ARBA00023065"/>
    </source>
</evidence>
<evidence type="ECO:0000256" key="10">
    <source>
        <dbReference type="SAM" id="Phobius"/>
    </source>
</evidence>
<dbReference type="Proteomes" id="UP000663845">
    <property type="component" value="Unassembled WGS sequence"/>
</dbReference>
<dbReference type="AlphaFoldDB" id="A0A815NBY2"/>
<dbReference type="InterPro" id="IPR001429">
    <property type="entry name" value="P2X_purnocptor"/>
</dbReference>
<evidence type="ECO:0000256" key="7">
    <source>
        <dbReference type="ARBA" id="ARBA00023136"/>
    </source>
</evidence>
<dbReference type="InterPro" id="IPR027309">
    <property type="entry name" value="P2X_extracellular_dom_sf"/>
</dbReference>
<accession>A0A815NBY2</accession>
<dbReference type="Gene3D" id="1.10.287.940">
    <property type="entry name" value="atp-gated p2x4 ion channel"/>
    <property type="match status" value="1"/>
</dbReference>
<evidence type="ECO:0000256" key="8">
    <source>
        <dbReference type="ARBA" id="ARBA00023286"/>
    </source>
</evidence>
<dbReference type="Pfam" id="PF00864">
    <property type="entry name" value="P2X_receptor"/>
    <property type="match status" value="1"/>
</dbReference>
<dbReference type="GO" id="GO:0012505">
    <property type="term" value="C:endomembrane system"/>
    <property type="evidence" value="ECO:0007669"/>
    <property type="project" value="UniProtKB-SubCell"/>
</dbReference>
<keyword evidence="5 10" id="KW-1133">Transmembrane helix</keyword>
<protein>
    <recommendedName>
        <fullName evidence="13">Purinergic receptor</fullName>
    </recommendedName>
</protein>
<proteinExistence type="inferred from homology"/>
<keyword evidence="6" id="KW-0406">Ion transport</keyword>
<comment type="caution">
    <text evidence="11">The sequence shown here is derived from an EMBL/GenBank/DDBJ whole genome shotgun (WGS) entry which is preliminary data.</text>
</comment>
<evidence type="ECO:0000256" key="3">
    <source>
        <dbReference type="ARBA" id="ARBA00022448"/>
    </source>
</evidence>
<dbReference type="GO" id="GO:0004931">
    <property type="term" value="F:extracellularly ATP-gated monoatomic cation channel activity"/>
    <property type="evidence" value="ECO:0007669"/>
    <property type="project" value="InterPro"/>
</dbReference>
<organism evidence="11 12">
    <name type="scientific">Adineta steineri</name>
    <dbReference type="NCBI Taxonomy" id="433720"/>
    <lineage>
        <taxon>Eukaryota</taxon>
        <taxon>Metazoa</taxon>
        <taxon>Spiralia</taxon>
        <taxon>Gnathifera</taxon>
        <taxon>Rotifera</taxon>
        <taxon>Eurotatoria</taxon>
        <taxon>Bdelloidea</taxon>
        <taxon>Adinetida</taxon>
        <taxon>Adinetidae</taxon>
        <taxon>Adineta</taxon>
    </lineage>
</organism>
<keyword evidence="9" id="KW-0407">Ion channel</keyword>
<dbReference type="GO" id="GO:0033198">
    <property type="term" value="P:response to ATP"/>
    <property type="evidence" value="ECO:0007669"/>
    <property type="project" value="InterPro"/>
</dbReference>
<keyword evidence="8" id="KW-1071">Ligand-gated ion channel</keyword>
<comment type="subcellular location">
    <subcellularLocation>
        <location evidence="1">Endomembrane system</location>
    </subcellularLocation>
</comment>
<keyword evidence="3" id="KW-0813">Transport</keyword>
<gene>
    <name evidence="11" type="ORF">JYZ213_LOCUS39822</name>
</gene>
<evidence type="ECO:0000313" key="12">
    <source>
        <dbReference type="Proteomes" id="UP000663845"/>
    </source>
</evidence>
<evidence type="ECO:0000313" key="11">
    <source>
        <dbReference type="EMBL" id="CAF1435558.1"/>
    </source>
</evidence>
<keyword evidence="7 10" id="KW-0472">Membrane</keyword>
<name>A0A815NBY2_9BILA</name>
<evidence type="ECO:0000256" key="5">
    <source>
        <dbReference type="ARBA" id="ARBA00022989"/>
    </source>
</evidence>
<keyword evidence="4 10" id="KW-0812">Transmembrane</keyword>
<dbReference type="PRINTS" id="PR01307">
    <property type="entry name" value="P2XRECEPTOR"/>
</dbReference>
<comment type="similarity">
    <text evidence="2">Belongs to the P2X receptor family.</text>
</comment>
<dbReference type="PANTHER" id="PTHR10125:SF31">
    <property type="entry name" value="P2X RECEPTOR E"/>
    <property type="match status" value="1"/>
</dbReference>
<sequence>ALADKSFCNDQNKTLCKTDEPTSSTFGFFTGNCVPSKENEAIKVCEMNGWCPEELSDSIDYKINENDLRKFTVFLKTMISFTLLKKNLRNIQDDTDFRCRFDGTSKTSDCPIIPISYILDRLNTNKTALLLEGGLIEIRQDWICNFDVNPKKCTPKYDFSLLQSGDDKQSPGINYRFAQKYRENGVDYRTLTKVYGLRFVVSITGKGGQFNIVNLFLAIGSGIGFMVIAGIVCDAILMYVHRSRETYRRGKFSICEVDNDGMRAQILEHSHA</sequence>
<evidence type="ECO:0000256" key="1">
    <source>
        <dbReference type="ARBA" id="ARBA00004308"/>
    </source>
</evidence>
<evidence type="ECO:0000256" key="2">
    <source>
        <dbReference type="ARBA" id="ARBA00009848"/>
    </source>
</evidence>
<dbReference type="GO" id="GO:0001614">
    <property type="term" value="F:purinergic nucleotide receptor activity"/>
    <property type="evidence" value="ECO:0007669"/>
    <property type="project" value="InterPro"/>
</dbReference>
<evidence type="ECO:0000256" key="4">
    <source>
        <dbReference type="ARBA" id="ARBA00022692"/>
    </source>
</evidence>
<dbReference type="EMBL" id="CAJNOG010001356">
    <property type="protein sequence ID" value="CAF1435558.1"/>
    <property type="molecule type" value="Genomic_DNA"/>
</dbReference>
<dbReference type="PANTHER" id="PTHR10125">
    <property type="entry name" value="P2X PURINOCEPTOR"/>
    <property type="match status" value="1"/>
</dbReference>
<dbReference type="InterPro" id="IPR059116">
    <property type="entry name" value="P2X_receptor"/>
</dbReference>
<dbReference type="GO" id="GO:0098794">
    <property type="term" value="C:postsynapse"/>
    <property type="evidence" value="ECO:0007669"/>
    <property type="project" value="GOC"/>
</dbReference>
<reference evidence="11" key="1">
    <citation type="submission" date="2021-02" db="EMBL/GenBank/DDBJ databases">
        <authorList>
            <person name="Nowell W R."/>
        </authorList>
    </citation>
    <scope>NUCLEOTIDE SEQUENCE</scope>
</reference>
<feature type="transmembrane region" description="Helical" evidence="10">
    <location>
        <begin position="215"/>
        <end position="240"/>
    </location>
</feature>